<dbReference type="Proteomes" id="UP001596150">
    <property type="component" value="Unassembled WGS sequence"/>
</dbReference>
<dbReference type="InterPro" id="IPR038404">
    <property type="entry name" value="TRAP_DctP_sf"/>
</dbReference>
<dbReference type="PANTHER" id="PTHR33376">
    <property type="match status" value="1"/>
</dbReference>
<evidence type="ECO:0000313" key="2">
    <source>
        <dbReference type="EMBL" id="MFC5514188.1"/>
    </source>
</evidence>
<dbReference type="EMBL" id="JBHSML010000001">
    <property type="protein sequence ID" value="MFC5514188.1"/>
    <property type="molecule type" value="Genomic_DNA"/>
</dbReference>
<dbReference type="RefSeq" id="WP_266344816.1">
    <property type="nucleotide sequence ID" value="NZ_JAPKNH010000006.1"/>
</dbReference>
<gene>
    <name evidence="2" type="ORF">ACFPP9_00275</name>
</gene>
<dbReference type="PIRSF" id="PIRSF039026">
    <property type="entry name" value="SiaP"/>
    <property type="match status" value="1"/>
</dbReference>
<name>A0ABW0PNZ6_9HYPH</name>
<evidence type="ECO:0000256" key="1">
    <source>
        <dbReference type="ARBA" id="ARBA00022729"/>
    </source>
</evidence>
<sequence length="375" mass="41151">MGVKYLDRRTILKAATIGPGIAATSGAGSALAAPAVVTTPPEVHWRLQSSFPAQIDTIRGGTEAIVRTVGVLTGGRFQIEIGEPGDFVPAEETFDAVQAGKLQAQQTCSYYYIDRDPAFAFGSSMPFGLNARMQNAWIGEGGGQHLLDSFYDHYDMVSFVAGNTGVQMGGWFRKEIRSLPEIAGLKMRIAGLGGTVLERLGVQTQAMRIETTYAALERGTIDAAEWGGPSEDEKLGFYRVAPYYYYPGWWDGGPAIHLLVNKTAFEALPESFKLALKASAAQSSQTMLARYDVRNNQAIRSLLDKGVQLRPFPTDLMQAAYKASFELYDELAASHPHFKTIYGPWKAFRDQIYQSFRVAEYAFDSFGFAQQAKGL</sequence>
<proteinExistence type="predicted"/>
<dbReference type="InterPro" id="IPR026289">
    <property type="entry name" value="SBP_TakP-like"/>
</dbReference>
<dbReference type="PROSITE" id="PS51318">
    <property type="entry name" value="TAT"/>
    <property type="match status" value="1"/>
</dbReference>
<dbReference type="InterPro" id="IPR006311">
    <property type="entry name" value="TAT_signal"/>
</dbReference>
<dbReference type="Gene3D" id="3.40.190.170">
    <property type="entry name" value="Bacterial extracellular solute-binding protein, family 7"/>
    <property type="match status" value="1"/>
</dbReference>
<dbReference type="Gene3D" id="3.40.190.10">
    <property type="entry name" value="Periplasmic binding protein-like II"/>
    <property type="match status" value="1"/>
</dbReference>
<reference evidence="3" key="1">
    <citation type="journal article" date="2019" name="Int. J. Syst. Evol. Microbiol.">
        <title>The Global Catalogue of Microorganisms (GCM) 10K type strain sequencing project: providing services to taxonomists for standard genome sequencing and annotation.</title>
        <authorList>
            <consortium name="The Broad Institute Genomics Platform"/>
            <consortium name="The Broad Institute Genome Sequencing Center for Infectious Disease"/>
            <person name="Wu L."/>
            <person name="Ma J."/>
        </authorList>
    </citation>
    <scope>NUCLEOTIDE SEQUENCE [LARGE SCALE GENOMIC DNA]</scope>
    <source>
        <strain evidence="3">KACC 12633</strain>
    </source>
</reference>
<organism evidence="2 3">
    <name type="scientific">Kaistia terrae</name>
    <dbReference type="NCBI Taxonomy" id="537017"/>
    <lineage>
        <taxon>Bacteria</taxon>
        <taxon>Pseudomonadati</taxon>
        <taxon>Pseudomonadota</taxon>
        <taxon>Alphaproteobacteria</taxon>
        <taxon>Hyphomicrobiales</taxon>
        <taxon>Kaistiaceae</taxon>
        <taxon>Kaistia</taxon>
    </lineage>
</organism>
<comment type="caution">
    <text evidence="2">The sequence shown here is derived from an EMBL/GenBank/DDBJ whole genome shotgun (WGS) entry which is preliminary data.</text>
</comment>
<protein>
    <submittedName>
        <fullName evidence="2">TRAP transporter substrate-binding protein</fullName>
    </submittedName>
</protein>
<keyword evidence="1" id="KW-0732">Signal</keyword>
<dbReference type="PANTHER" id="PTHR33376:SF5">
    <property type="entry name" value="EXTRACYTOPLASMIC SOLUTE RECEPTOR PROTEIN"/>
    <property type="match status" value="1"/>
</dbReference>
<dbReference type="Pfam" id="PF03480">
    <property type="entry name" value="DctP"/>
    <property type="match status" value="1"/>
</dbReference>
<evidence type="ECO:0000313" key="3">
    <source>
        <dbReference type="Proteomes" id="UP001596150"/>
    </source>
</evidence>
<keyword evidence="3" id="KW-1185">Reference proteome</keyword>
<dbReference type="InterPro" id="IPR018389">
    <property type="entry name" value="DctP_fam"/>
</dbReference>
<accession>A0ABW0PNZ6</accession>